<evidence type="ECO:0000313" key="6">
    <source>
        <dbReference type="Proteomes" id="UP000708208"/>
    </source>
</evidence>
<dbReference type="AlphaFoldDB" id="A0A8J2K665"/>
<dbReference type="GO" id="GO:0062129">
    <property type="term" value="C:chitin-based extracellular matrix"/>
    <property type="evidence" value="ECO:0007669"/>
    <property type="project" value="TreeGrafter"/>
</dbReference>
<dbReference type="Pfam" id="PF00379">
    <property type="entry name" value="Chitin_bind_4"/>
    <property type="match status" value="1"/>
</dbReference>
<dbReference type="PANTHER" id="PTHR10380:SF173">
    <property type="entry name" value="CUTICULAR PROTEIN 47EF, ISOFORM C-RELATED"/>
    <property type="match status" value="1"/>
</dbReference>
<dbReference type="Proteomes" id="UP000708208">
    <property type="component" value="Unassembled WGS sequence"/>
</dbReference>
<dbReference type="InterPro" id="IPR031311">
    <property type="entry name" value="CHIT_BIND_RR_consensus"/>
</dbReference>
<keyword evidence="6" id="KW-1185">Reference proteome</keyword>
<keyword evidence="1 2" id="KW-0193">Cuticle</keyword>
<gene>
    <name evidence="5" type="ORF">AFUS01_LOCUS10102</name>
</gene>
<feature type="chain" id="PRO_5035285593" evidence="4">
    <location>
        <begin position="17"/>
        <end position="147"/>
    </location>
</feature>
<dbReference type="PANTHER" id="PTHR10380">
    <property type="entry name" value="CUTICLE PROTEIN"/>
    <property type="match status" value="1"/>
</dbReference>
<dbReference type="PROSITE" id="PS00233">
    <property type="entry name" value="CHIT_BIND_RR_1"/>
    <property type="match status" value="1"/>
</dbReference>
<accession>A0A8J2K665</accession>
<keyword evidence="4" id="KW-0732">Signal</keyword>
<evidence type="ECO:0000256" key="2">
    <source>
        <dbReference type="PROSITE-ProRule" id="PRU00497"/>
    </source>
</evidence>
<protein>
    <submittedName>
        <fullName evidence="5">Uncharacterized protein</fullName>
    </submittedName>
</protein>
<evidence type="ECO:0000313" key="5">
    <source>
        <dbReference type="EMBL" id="CAG7720849.1"/>
    </source>
</evidence>
<dbReference type="PROSITE" id="PS51155">
    <property type="entry name" value="CHIT_BIND_RR_2"/>
    <property type="match status" value="1"/>
</dbReference>
<name>A0A8J2K665_9HEXA</name>
<dbReference type="InterPro" id="IPR000618">
    <property type="entry name" value="Insect_cuticle"/>
</dbReference>
<proteinExistence type="predicted"/>
<organism evidence="5 6">
    <name type="scientific">Allacma fusca</name>
    <dbReference type="NCBI Taxonomy" id="39272"/>
    <lineage>
        <taxon>Eukaryota</taxon>
        <taxon>Metazoa</taxon>
        <taxon>Ecdysozoa</taxon>
        <taxon>Arthropoda</taxon>
        <taxon>Hexapoda</taxon>
        <taxon>Collembola</taxon>
        <taxon>Symphypleona</taxon>
        <taxon>Sminthuridae</taxon>
        <taxon>Allacma</taxon>
    </lineage>
</organism>
<sequence length="147" mass="16177">MLKIALTLLLATTALAQLRSPYADIVNYRSENQNDGAGNYNYLWENSDGTLAQERGYQKPPNPGQRDNNNIQVAEGSYQYFSPEGQLIRVTYIADENGFQPSGDHLPTPPPIPEAIQKALDIIYAGIARKKTAAELAAGNYNGQYTI</sequence>
<dbReference type="EMBL" id="CAJVCH010074311">
    <property type="protein sequence ID" value="CAG7720849.1"/>
    <property type="molecule type" value="Genomic_DNA"/>
</dbReference>
<evidence type="ECO:0000256" key="3">
    <source>
        <dbReference type="SAM" id="MobiDB-lite"/>
    </source>
</evidence>
<dbReference type="OrthoDB" id="6372059at2759"/>
<feature type="signal peptide" evidence="4">
    <location>
        <begin position="1"/>
        <end position="16"/>
    </location>
</feature>
<reference evidence="5" key="1">
    <citation type="submission" date="2021-06" db="EMBL/GenBank/DDBJ databases">
        <authorList>
            <person name="Hodson N. C."/>
            <person name="Mongue J. A."/>
            <person name="Jaron S. K."/>
        </authorList>
    </citation>
    <scope>NUCLEOTIDE SEQUENCE</scope>
</reference>
<dbReference type="GO" id="GO:0008010">
    <property type="term" value="F:structural constituent of chitin-based larval cuticle"/>
    <property type="evidence" value="ECO:0007669"/>
    <property type="project" value="TreeGrafter"/>
</dbReference>
<evidence type="ECO:0000256" key="4">
    <source>
        <dbReference type="SAM" id="SignalP"/>
    </source>
</evidence>
<evidence type="ECO:0000256" key="1">
    <source>
        <dbReference type="ARBA" id="ARBA00022460"/>
    </source>
</evidence>
<dbReference type="InterPro" id="IPR050468">
    <property type="entry name" value="Cuticle_Struct_Prot"/>
</dbReference>
<comment type="caution">
    <text evidence="5">The sequence shown here is derived from an EMBL/GenBank/DDBJ whole genome shotgun (WGS) entry which is preliminary data.</text>
</comment>
<feature type="region of interest" description="Disordered" evidence="3">
    <location>
        <begin position="51"/>
        <end position="70"/>
    </location>
</feature>